<reference evidence="1 2" key="1">
    <citation type="submission" date="2020-08" db="EMBL/GenBank/DDBJ databases">
        <title>Genomic Encyclopedia of Type Strains, Phase IV (KMG-IV): sequencing the most valuable type-strain genomes for metagenomic binning, comparative biology and taxonomic classification.</title>
        <authorList>
            <person name="Goeker M."/>
        </authorList>
    </citation>
    <scope>NUCLEOTIDE SEQUENCE [LARGE SCALE GENOMIC DNA]</scope>
    <source>
        <strain evidence="1 2">DSM 103737</strain>
    </source>
</reference>
<evidence type="ECO:0000313" key="1">
    <source>
        <dbReference type="EMBL" id="MBB4017636.1"/>
    </source>
</evidence>
<name>A0A840C3X0_9HYPH</name>
<organism evidence="1 2">
    <name type="scientific">Chelatococcus caeni</name>
    <dbReference type="NCBI Taxonomy" id="1348468"/>
    <lineage>
        <taxon>Bacteria</taxon>
        <taxon>Pseudomonadati</taxon>
        <taxon>Pseudomonadota</taxon>
        <taxon>Alphaproteobacteria</taxon>
        <taxon>Hyphomicrobiales</taxon>
        <taxon>Chelatococcaceae</taxon>
        <taxon>Chelatococcus</taxon>
    </lineage>
</organism>
<dbReference type="AlphaFoldDB" id="A0A840C3X0"/>
<sequence>MVIVAGFQNIDERPAEPAATPENDMPCPVALCSRMANEPACASAAATINETEQMAVHARNF</sequence>
<proteinExistence type="predicted"/>
<keyword evidence="2" id="KW-1185">Reference proteome</keyword>
<gene>
    <name evidence="1" type="ORF">GGR16_002670</name>
</gene>
<accession>A0A840C3X0</accession>
<evidence type="ECO:0000313" key="2">
    <source>
        <dbReference type="Proteomes" id="UP000577362"/>
    </source>
</evidence>
<dbReference type="EMBL" id="JACIEN010000003">
    <property type="protein sequence ID" value="MBB4017636.1"/>
    <property type="molecule type" value="Genomic_DNA"/>
</dbReference>
<comment type="caution">
    <text evidence="1">The sequence shown here is derived from an EMBL/GenBank/DDBJ whole genome shotgun (WGS) entry which is preliminary data.</text>
</comment>
<protein>
    <submittedName>
        <fullName evidence="1">Uncharacterized protein</fullName>
    </submittedName>
</protein>
<dbReference type="Proteomes" id="UP000577362">
    <property type="component" value="Unassembled WGS sequence"/>
</dbReference>